<evidence type="ECO:0000313" key="4">
    <source>
        <dbReference type="EMBL" id="MBN3559280.1"/>
    </source>
</evidence>
<dbReference type="PANTHER" id="PTHR43861">
    <property type="entry name" value="TRANS-ACONITATE 2-METHYLTRANSFERASE-RELATED"/>
    <property type="match status" value="1"/>
</dbReference>
<sequence>MRVRGAGPLMAAAALVIALGGVVAACDGSKPLIQQRDDGDDDKVGPFPAADRPVADVVSSRWSSEDARDRLREADQVMDRAKIRPGMTVADIGAGEGYYTVRLAQRVGKTGRVLAEDIVAAWRDRLAERVSRERLDNVSVRLGEPADPKLPPTSFDRVLMVHMYHEIEQPYEFLWRLFPALKSDGLVVVVDADRRTKAHGTPPALLKCEFEAVGFTQVSIENMPSAGGYLATFRATGPRPDPKAIRPCRMKDNQGG</sequence>
<proteinExistence type="predicted"/>
<protein>
    <submittedName>
        <fullName evidence="4">Methyltransferase domain-containing protein</fullName>
    </submittedName>
</protein>
<feature type="domain" description="Methyltransferase" evidence="3">
    <location>
        <begin position="89"/>
        <end position="185"/>
    </location>
</feature>
<keyword evidence="4" id="KW-0489">Methyltransferase</keyword>
<reference evidence="4" key="1">
    <citation type="submission" date="2021-01" db="EMBL/GenBank/DDBJ databases">
        <title>Genome Sequencing of Type Strains.</title>
        <authorList>
            <person name="Lemaire J.F."/>
            <person name="Inderbitzin P."/>
            <person name="Collins S.B."/>
            <person name="Wespe N."/>
            <person name="Knight-Connoni V."/>
        </authorList>
    </citation>
    <scope>NUCLEOTIDE SEQUENCE</scope>
    <source>
        <strain evidence="4">DSM 14562</strain>
    </source>
</reference>
<dbReference type="SUPFAM" id="SSF53335">
    <property type="entry name" value="S-adenosyl-L-methionine-dependent methyltransferases"/>
    <property type="match status" value="1"/>
</dbReference>
<dbReference type="GO" id="GO:0008168">
    <property type="term" value="F:methyltransferase activity"/>
    <property type="evidence" value="ECO:0007669"/>
    <property type="project" value="UniProtKB-KW"/>
</dbReference>
<dbReference type="InterPro" id="IPR029063">
    <property type="entry name" value="SAM-dependent_MTases_sf"/>
</dbReference>
<dbReference type="Pfam" id="PF13649">
    <property type="entry name" value="Methyltransf_25"/>
    <property type="match status" value="1"/>
</dbReference>
<keyword evidence="1" id="KW-0808">Transferase</keyword>
<organism evidence="4 5">
    <name type="scientific">Sphingomonas yabuuchiae</name>
    <dbReference type="NCBI Taxonomy" id="172044"/>
    <lineage>
        <taxon>Bacteria</taxon>
        <taxon>Pseudomonadati</taxon>
        <taxon>Pseudomonadota</taxon>
        <taxon>Alphaproteobacteria</taxon>
        <taxon>Sphingomonadales</taxon>
        <taxon>Sphingomonadaceae</taxon>
        <taxon>Sphingomonas</taxon>
    </lineage>
</organism>
<dbReference type="PROSITE" id="PS51257">
    <property type="entry name" value="PROKAR_LIPOPROTEIN"/>
    <property type="match status" value="1"/>
</dbReference>
<dbReference type="EMBL" id="JAFHKU010000132">
    <property type="protein sequence ID" value="MBN3559280.1"/>
    <property type="molecule type" value="Genomic_DNA"/>
</dbReference>
<dbReference type="Gene3D" id="3.40.50.150">
    <property type="entry name" value="Vaccinia Virus protein VP39"/>
    <property type="match status" value="1"/>
</dbReference>
<gene>
    <name evidence="4" type="ORF">JYA60_13700</name>
</gene>
<evidence type="ECO:0000259" key="3">
    <source>
        <dbReference type="Pfam" id="PF13649"/>
    </source>
</evidence>
<dbReference type="Proteomes" id="UP000704529">
    <property type="component" value="Unassembled WGS sequence"/>
</dbReference>
<evidence type="ECO:0000256" key="2">
    <source>
        <dbReference type="SAM" id="MobiDB-lite"/>
    </source>
</evidence>
<dbReference type="CDD" id="cd02440">
    <property type="entry name" value="AdoMet_MTases"/>
    <property type="match status" value="1"/>
</dbReference>
<feature type="compositionally biased region" description="Basic and acidic residues" evidence="2">
    <location>
        <begin position="240"/>
        <end position="256"/>
    </location>
</feature>
<dbReference type="InterPro" id="IPR041698">
    <property type="entry name" value="Methyltransf_25"/>
</dbReference>
<comment type="caution">
    <text evidence="4">The sequence shown here is derived from an EMBL/GenBank/DDBJ whole genome shotgun (WGS) entry which is preliminary data.</text>
</comment>
<feature type="region of interest" description="Disordered" evidence="2">
    <location>
        <begin position="233"/>
        <end position="256"/>
    </location>
</feature>
<dbReference type="RefSeq" id="WP_056436618.1">
    <property type="nucleotide sequence ID" value="NZ_JBHMAL010000010.1"/>
</dbReference>
<name>A0AA40ZZI6_9SPHN</name>
<evidence type="ECO:0000313" key="5">
    <source>
        <dbReference type="Proteomes" id="UP000704529"/>
    </source>
</evidence>
<accession>A0AA40ZZI6</accession>
<dbReference type="GO" id="GO:0032259">
    <property type="term" value="P:methylation"/>
    <property type="evidence" value="ECO:0007669"/>
    <property type="project" value="UniProtKB-KW"/>
</dbReference>
<dbReference type="AlphaFoldDB" id="A0AA40ZZI6"/>
<evidence type="ECO:0000256" key="1">
    <source>
        <dbReference type="ARBA" id="ARBA00022679"/>
    </source>
</evidence>
<dbReference type="PANTHER" id="PTHR43861:SF3">
    <property type="entry name" value="PUTATIVE (AFU_ORTHOLOGUE AFUA_2G14390)-RELATED"/>
    <property type="match status" value="1"/>
</dbReference>